<keyword evidence="2" id="KW-1185">Reference proteome</keyword>
<organism evidence="1 2">
    <name type="scientific">Pichia kluyveri</name>
    <name type="common">Yeast</name>
    <dbReference type="NCBI Taxonomy" id="36015"/>
    <lineage>
        <taxon>Eukaryota</taxon>
        <taxon>Fungi</taxon>
        <taxon>Dikarya</taxon>
        <taxon>Ascomycota</taxon>
        <taxon>Saccharomycotina</taxon>
        <taxon>Pichiomycetes</taxon>
        <taxon>Pichiales</taxon>
        <taxon>Pichiaceae</taxon>
        <taxon>Pichia</taxon>
    </lineage>
</organism>
<sequence>MTSSQHNAKPSYFGDQLRYEFPSSSEESLISEKEHSPVIIERAGSIFIKSGIPKVSPFPTIEDENKVEEVLSKKYGTQSTTSLPIEEKLDELEDIAEIEIGEETENVKEKGEEKVEDIETSIESRKRANSEESHYNESLYEDKSITKASLIRKRPSLKAVNSISSSKFVNPYLRRSVLRKYKGEVEKDDVLGKFVERLEKEVEPSNINNTINDTTINTMNTDDLEIPRRSSKRVSQMIKRNPSKNISRMNTIRSHNSANTISRRTSKRDADRVKRSLSIQTLASDVRKSIQGRSFKSVDFGALDKLLEELLDVQTSSSESSERSLSLKSIRKRNISRHSTRSSNSSRVSSVHNLNREAADNGDVFVANAYTPLIKPFSATENGSGNVKRVVSLKRSLSSMQKSLQPETMIYNKELPKIVEEDKCELKRSNAVKYKNRFIESIILLLDTIKRFGKRVINNFKVSSKKVVGIKRGKSMMKRSKSVKDLKIGQPVPVDIHQTAFKTHNLNTETVSRKTFSVGGSSSDNTNERILLNSKHLSTIESINEDTNETNGSSNVENDQIVLLWKHYLSTCIANRVDMKLELVNANNLERVKSIQSNSSKLSSVNEKQEIERLMDKYVASESSSRSDTIKKGDGDINSKSFDWFASFESLNSSELLSEKSFDHNDDNNSSSDSEWSTIMTDGINNLDYEDSSSISTIEEEHEADILTDEEYDNGLMNLGDEIKKNSATTNDISKCMQSNIKNSVGMLNLQGVLKNVSLSSKPSKSTLAKKKSVVISDIKSMNSKYNKEFRTASPSTLSSSRSSSMSDMFSFQASVVV</sequence>
<proteinExistence type="predicted"/>
<comment type="caution">
    <text evidence="1">The sequence shown here is derived from an EMBL/GenBank/DDBJ whole genome shotgun (WGS) entry which is preliminary data.</text>
</comment>
<protein>
    <submittedName>
        <fullName evidence="1">Uncharacterized protein</fullName>
    </submittedName>
</protein>
<gene>
    <name evidence="1" type="ORF">DAPK24_012300</name>
</gene>
<reference evidence="1 2" key="1">
    <citation type="journal article" date="2023" name="Elife">
        <title>Identification of key yeast species and microbe-microbe interactions impacting larval growth of Drosophila in the wild.</title>
        <authorList>
            <person name="Mure A."/>
            <person name="Sugiura Y."/>
            <person name="Maeda R."/>
            <person name="Honda K."/>
            <person name="Sakurai N."/>
            <person name="Takahashi Y."/>
            <person name="Watada M."/>
            <person name="Katoh T."/>
            <person name="Gotoh A."/>
            <person name="Gotoh Y."/>
            <person name="Taniguchi I."/>
            <person name="Nakamura K."/>
            <person name="Hayashi T."/>
            <person name="Katayama T."/>
            <person name="Uemura T."/>
            <person name="Hattori Y."/>
        </authorList>
    </citation>
    <scope>NUCLEOTIDE SEQUENCE [LARGE SCALE GENOMIC DNA]</scope>
    <source>
        <strain evidence="1 2">PK-24</strain>
    </source>
</reference>
<name>A0AAV5R045_PICKL</name>
<evidence type="ECO:0000313" key="1">
    <source>
        <dbReference type="EMBL" id="GMM44655.1"/>
    </source>
</evidence>
<dbReference type="EMBL" id="BTGB01000001">
    <property type="protein sequence ID" value="GMM44655.1"/>
    <property type="molecule type" value="Genomic_DNA"/>
</dbReference>
<evidence type="ECO:0000313" key="2">
    <source>
        <dbReference type="Proteomes" id="UP001378960"/>
    </source>
</evidence>
<dbReference type="AlphaFoldDB" id="A0AAV5R045"/>
<dbReference type="Proteomes" id="UP001378960">
    <property type="component" value="Unassembled WGS sequence"/>
</dbReference>
<accession>A0AAV5R045</accession>